<comment type="caution">
    <text evidence="10">The sequence shown here is derived from an EMBL/GenBank/DDBJ whole genome shotgun (WGS) entry which is preliminary data.</text>
</comment>
<dbReference type="GO" id="GO:0000796">
    <property type="term" value="C:condensin complex"/>
    <property type="evidence" value="ECO:0007669"/>
    <property type="project" value="InterPro"/>
</dbReference>
<feature type="domain" description="Nuclear condensin complex subunit 3 C-terminal" evidence="9">
    <location>
        <begin position="571"/>
        <end position="849"/>
    </location>
</feature>
<evidence type="ECO:0000256" key="5">
    <source>
        <dbReference type="ARBA" id="ARBA00022776"/>
    </source>
</evidence>
<dbReference type="InterPro" id="IPR027165">
    <property type="entry name" value="CND3"/>
</dbReference>
<evidence type="ECO:0000259" key="9">
    <source>
        <dbReference type="Pfam" id="PF12719"/>
    </source>
</evidence>
<feature type="compositionally biased region" description="Basic residues" evidence="8">
    <location>
        <begin position="939"/>
        <end position="948"/>
    </location>
</feature>
<protein>
    <submittedName>
        <fullName evidence="10">Nuclear condensing complex subunit</fullName>
    </submittedName>
</protein>
<dbReference type="GO" id="GO:0000793">
    <property type="term" value="C:condensed chromosome"/>
    <property type="evidence" value="ECO:0007669"/>
    <property type="project" value="TreeGrafter"/>
</dbReference>
<feature type="region of interest" description="Disordered" evidence="8">
    <location>
        <begin position="927"/>
        <end position="1053"/>
    </location>
</feature>
<dbReference type="EMBL" id="JAKELL010000235">
    <property type="protein sequence ID" value="KAH8978344.1"/>
    <property type="molecule type" value="Genomic_DNA"/>
</dbReference>
<reference evidence="10" key="1">
    <citation type="submission" date="2022-01" db="EMBL/GenBank/DDBJ databases">
        <title>Comparative genomics reveals a dynamic genome evolution in the ectomycorrhizal milk-cap (Lactarius) mushrooms.</title>
        <authorList>
            <consortium name="DOE Joint Genome Institute"/>
            <person name="Lebreton A."/>
            <person name="Tang N."/>
            <person name="Kuo A."/>
            <person name="LaButti K."/>
            <person name="Drula E."/>
            <person name="Barry K."/>
            <person name="Clum A."/>
            <person name="Lipzen A."/>
            <person name="Mousain D."/>
            <person name="Ng V."/>
            <person name="Wang R."/>
            <person name="Wang X."/>
            <person name="Dai Y."/>
            <person name="Henrissat B."/>
            <person name="Grigoriev I.V."/>
            <person name="Guerin-Laguette A."/>
            <person name="Yu F."/>
            <person name="Martin F.M."/>
        </authorList>
    </citation>
    <scope>NUCLEOTIDE SEQUENCE</scope>
    <source>
        <strain evidence="10">QP</strain>
    </source>
</reference>
<evidence type="ECO:0000256" key="2">
    <source>
        <dbReference type="ARBA" id="ARBA00006533"/>
    </source>
</evidence>
<dbReference type="Proteomes" id="UP001201163">
    <property type="component" value="Unassembled WGS sequence"/>
</dbReference>
<dbReference type="GO" id="GO:0051301">
    <property type="term" value="P:cell division"/>
    <property type="evidence" value="ECO:0007669"/>
    <property type="project" value="UniProtKB-KW"/>
</dbReference>
<feature type="compositionally biased region" description="Basic residues" evidence="8">
    <location>
        <begin position="970"/>
        <end position="981"/>
    </location>
</feature>
<name>A0AAD4L513_9AGAM</name>
<evidence type="ECO:0000256" key="7">
    <source>
        <dbReference type="ARBA" id="ARBA00023306"/>
    </source>
</evidence>
<dbReference type="InterPro" id="IPR016024">
    <property type="entry name" value="ARM-type_fold"/>
</dbReference>
<dbReference type="AlphaFoldDB" id="A0AAD4L513"/>
<comment type="similarity">
    <text evidence="2">Belongs to the CND3 (condensin subunit 3) family.</text>
</comment>
<feature type="compositionally biased region" description="Low complexity" evidence="8">
    <location>
        <begin position="537"/>
        <end position="547"/>
    </location>
</feature>
<dbReference type="InterPro" id="IPR025977">
    <property type="entry name" value="Cnd3_C"/>
</dbReference>
<dbReference type="PANTHER" id="PTHR14418">
    <property type="entry name" value="CONDENSIN COMPLEX SUBUNIT 3-RELATED"/>
    <property type="match status" value="1"/>
</dbReference>
<dbReference type="InterPro" id="IPR011989">
    <property type="entry name" value="ARM-like"/>
</dbReference>
<dbReference type="GO" id="GO:0007076">
    <property type="term" value="P:mitotic chromosome condensation"/>
    <property type="evidence" value="ECO:0007669"/>
    <property type="project" value="InterPro"/>
</dbReference>
<gene>
    <name evidence="10" type="ORF">EDB92DRAFT_1910534</name>
</gene>
<feature type="region of interest" description="Disordered" evidence="8">
    <location>
        <begin position="531"/>
        <end position="554"/>
    </location>
</feature>
<feature type="compositionally biased region" description="Acidic residues" evidence="8">
    <location>
        <begin position="1023"/>
        <end position="1044"/>
    </location>
</feature>
<evidence type="ECO:0000256" key="8">
    <source>
        <dbReference type="SAM" id="MobiDB-lite"/>
    </source>
</evidence>
<keyword evidence="3" id="KW-0158">Chromosome</keyword>
<dbReference type="Pfam" id="PF12719">
    <property type="entry name" value="Cnd3"/>
    <property type="match status" value="1"/>
</dbReference>
<dbReference type="PANTHER" id="PTHR14418:SF5">
    <property type="entry name" value="CONDENSIN COMPLEX SUBUNIT 3"/>
    <property type="match status" value="1"/>
</dbReference>
<dbReference type="SUPFAM" id="SSF48371">
    <property type="entry name" value="ARM repeat"/>
    <property type="match status" value="1"/>
</dbReference>
<keyword evidence="4" id="KW-0132">Cell division</keyword>
<sequence length="1148" mass="128257">MPARTPAPILETITSAIPKAFEQAQNSSANHQKNFVALHKLHFEAAAKTETVRGGDGVKLVGERAFEDCFVDMVNRVLVVKKGTGVADRAVKFVAGYIKFLNAKATEERLKQEEGEDNDDESTATRFTYRLLKHFLKGFEAKDKNVRYRVVCFVAEVISHLGELDEDIYNTLRTALLERVRDKESFIRVQAVAALAKICGSEDLGELAEDEQTATEVLEDLLAHDPSADVRRAALLNIPITVDTLPTVLARTRDIDTTVRRLVYGNILLAHAEPPDGTLPGAAHPRALTIAQRELIVRNGLGDREPAVRAAAGKLVGAWVDAVGVGTKKGAVLEDVLAFLGTFDLRESAVVEDALLSVFVTRVDVFDALEFDEDFWRGLTPEKAFFVRVFVDHCVSTKETTRLEKVLPVVTAHAFRIQEAYNTLLDVLDGAEGTGGDDEAIDEHEFILAELLRLALNLDYADEIGRRRLEQFVRHMISQEALPSGLVTRCLDVLRTLSSSERDLIRIVVEVVHELRDANDDDEVINELINDDDDTTIDGPTTAAPRAPRGPKSHAEMTAVERERADAMDVRCLDLCIGMLERVNGTFEENSTLEGILGELIVPAVKRKELVLREKGLVCLGLCCLITRRMALNSFQLFLSQVQTAPEVLKLRVLQVVFDVLMVHEGDFLANASVGGGRVIEFLLQVLGNEESDKVQALICTGFAKLMLSGMISDERVLSSLALIYLSPDTAENQELRQCLSYFFPAFSYSSPTHQRLMQEIFLPVFDQLSKGRRELDEGQEMVSSAQVCAMFVDWTDPQKAVCIEALGQTADQMVHMDMAAAILRALFSKEIPRDDKKVLCQALAKLYLPPETADDDKVRTLKLLVDNLRTRRPPREASALAALAKFDNALSKRFEKQLEEFDEAEYRQLESLRELFEFLDDIVPLDEDEDEEDEVPSTKKRGARKRRSESVTTDPTSADEEARTPPRGKGGKARSKRRRTSQSDEDDEHDEASPPPSVVPTRTMPRRAATKKVDMTPIKLEGDDDEGGENDVDQNNDDEDDESTPVPRSKRRAAACVSPSCCYFLELQYRSFPFLSVNLLETAQSRGLADKRKRTSKMTMMMTVTMHQSQLTQFWVLKRKGRRLMRWMGCWTSSATGTWHDRANAVV</sequence>
<comment type="subcellular location">
    <subcellularLocation>
        <location evidence="1">Chromosome</location>
    </subcellularLocation>
</comment>
<keyword evidence="7" id="KW-0131">Cell cycle</keyword>
<evidence type="ECO:0000256" key="1">
    <source>
        <dbReference type="ARBA" id="ARBA00004286"/>
    </source>
</evidence>
<keyword evidence="6" id="KW-0226">DNA condensation</keyword>
<evidence type="ECO:0000256" key="6">
    <source>
        <dbReference type="ARBA" id="ARBA00023067"/>
    </source>
</evidence>
<evidence type="ECO:0000313" key="10">
    <source>
        <dbReference type="EMBL" id="KAH8978344.1"/>
    </source>
</evidence>
<organism evidence="10 11">
    <name type="scientific">Lactarius akahatsu</name>
    <dbReference type="NCBI Taxonomy" id="416441"/>
    <lineage>
        <taxon>Eukaryota</taxon>
        <taxon>Fungi</taxon>
        <taxon>Dikarya</taxon>
        <taxon>Basidiomycota</taxon>
        <taxon>Agaricomycotina</taxon>
        <taxon>Agaricomycetes</taxon>
        <taxon>Russulales</taxon>
        <taxon>Russulaceae</taxon>
        <taxon>Lactarius</taxon>
    </lineage>
</organism>
<evidence type="ECO:0000256" key="4">
    <source>
        <dbReference type="ARBA" id="ARBA00022618"/>
    </source>
</evidence>
<proteinExistence type="inferred from homology"/>
<keyword evidence="5" id="KW-0498">Mitosis</keyword>
<dbReference type="Gene3D" id="1.25.10.10">
    <property type="entry name" value="Leucine-rich Repeat Variant"/>
    <property type="match status" value="1"/>
</dbReference>
<feature type="compositionally biased region" description="Acidic residues" evidence="8">
    <location>
        <begin position="927"/>
        <end position="936"/>
    </location>
</feature>
<evidence type="ECO:0000313" key="11">
    <source>
        <dbReference type="Proteomes" id="UP001201163"/>
    </source>
</evidence>
<keyword evidence="11" id="KW-1185">Reference proteome</keyword>
<evidence type="ECO:0000256" key="3">
    <source>
        <dbReference type="ARBA" id="ARBA00022454"/>
    </source>
</evidence>
<accession>A0AAD4L513</accession>